<evidence type="ECO:0000313" key="2">
    <source>
        <dbReference type="Proteomes" id="UP000324800"/>
    </source>
</evidence>
<feature type="non-terminal residue" evidence="1">
    <location>
        <position position="457"/>
    </location>
</feature>
<evidence type="ECO:0000313" key="1">
    <source>
        <dbReference type="EMBL" id="KAA6358773.1"/>
    </source>
</evidence>
<sequence length="457" mass="50105">PKQQVHGHDVFVDATGVQQYLVGRFTRCVSYSASPQIAWRNKLPDQNIDDQCLVEGKASEFYGAYIANGGSDTANDGSINSPFETVSHGFAAVSRDKVSVATAKPGVYNESVLVAATSSVWVRGSGSTLSNITANKFKDRGLVWVQMKAEVRFSDFNVIQQITQENGDYMFKCEPSGRLMIERCSFNHDIAQIDITAGSEKYFQKGILQINIASGGMRDCSIKGMLLYDCPAVEIDNGADNFNNDTYASAGGGTPTASTMSVELKNISAYDVWDNNNITTANIQPFIKISTNPRTTLSITDCIFQQVSYIYLIMRQAVNVDLVTNGTVTFSRCRYDKCGKPIEGSVAKPNSTSTYSLNPICSALMIEYAGLDEYDQYWFSSLETGSIIPDGSHTLRYGYDLAAFLFTKSAISDTQQTCDFQIDTNYINKLTVIDNQGEISNNKIASELYATFTGPSS</sequence>
<dbReference type="InterPro" id="IPR011050">
    <property type="entry name" value="Pectin_lyase_fold/virulence"/>
</dbReference>
<name>A0A5J4TLY3_9EUKA</name>
<gene>
    <name evidence="1" type="ORF">EZS28_045700</name>
</gene>
<dbReference type="EMBL" id="SNRW01029384">
    <property type="protein sequence ID" value="KAA6358773.1"/>
    <property type="molecule type" value="Genomic_DNA"/>
</dbReference>
<accession>A0A5J4TLY3</accession>
<reference evidence="1 2" key="1">
    <citation type="submission" date="2019-03" db="EMBL/GenBank/DDBJ databases">
        <title>Single cell metagenomics reveals metabolic interactions within the superorganism composed of flagellate Streblomastix strix and complex community of Bacteroidetes bacteria on its surface.</title>
        <authorList>
            <person name="Treitli S.C."/>
            <person name="Kolisko M."/>
            <person name="Husnik F."/>
            <person name="Keeling P."/>
            <person name="Hampl V."/>
        </authorList>
    </citation>
    <scope>NUCLEOTIDE SEQUENCE [LARGE SCALE GENOMIC DNA]</scope>
    <source>
        <strain evidence="1">ST1C</strain>
    </source>
</reference>
<dbReference type="AlphaFoldDB" id="A0A5J4TLY3"/>
<proteinExistence type="predicted"/>
<protein>
    <submittedName>
        <fullName evidence="1">Uncharacterized protein</fullName>
    </submittedName>
</protein>
<organism evidence="1 2">
    <name type="scientific">Streblomastix strix</name>
    <dbReference type="NCBI Taxonomy" id="222440"/>
    <lineage>
        <taxon>Eukaryota</taxon>
        <taxon>Metamonada</taxon>
        <taxon>Preaxostyla</taxon>
        <taxon>Oxymonadida</taxon>
        <taxon>Streblomastigidae</taxon>
        <taxon>Streblomastix</taxon>
    </lineage>
</organism>
<comment type="caution">
    <text evidence="1">The sequence shown here is derived from an EMBL/GenBank/DDBJ whole genome shotgun (WGS) entry which is preliminary data.</text>
</comment>
<feature type="non-terminal residue" evidence="1">
    <location>
        <position position="1"/>
    </location>
</feature>
<dbReference type="Proteomes" id="UP000324800">
    <property type="component" value="Unassembled WGS sequence"/>
</dbReference>
<dbReference type="SUPFAM" id="SSF51126">
    <property type="entry name" value="Pectin lyase-like"/>
    <property type="match status" value="1"/>
</dbReference>